<feature type="compositionally biased region" description="Basic residues" evidence="1">
    <location>
        <begin position="30"/>
        <end position="39"/>
    </location>
</feature>
<proteinExistence type="predicted"/>
<protein>
    <submittedName>
        <fullName evidence="2">Uncharacterized protein</fullName>
    </submittedName>
</protein>
<sequence length="45" mass="5479">SLPTHPFSQDFWEPYKSSTLQLNTTETRRWVKNRGRRAQMGRERE</sequence>
<reference evidence="2 3" key="1">
    <citation type="submission" date="2014-04" db="EMBL/GenBank/DDBJ databases">
        <title>Genome evolution of avian class.</title>
        <authorList>
            <person name="Zhang G."/>
            <person name="Li C."/>
        </authorList>
    </citation>
    <scope>NUCLEOTIDE SEQUENCE [LARGE SCALE GENOMIC DNA]</scope>
    <source>
        <strain evidence="2">BGI_Z169</strain>
    </source>
</reference>
<feature type="non-terminal residue" evidence="2">
    <location>
        <position position="45"/>
    </location>
</feature>
<evidence type="ECO:0000313" key="2">
    <source>
        <dbReference type="EMBL" id="KFP09085.1"/>
    </source>
</evidence>
<accession>A0A091INT7</accession>
<gene>
    <name evidence="2" type="ORF">Z169_03786</name>
</gene>
<dbReference type="EMBL" id="KK500579">
    <property type="protein sequence ID" value="KFP09085.1"/>
    <property type="molecule type" value="Genomic_DNA"/>
</dbReference>
<name>A0A091INT7_EGRGA</name>
<feature type="region of interest" description="Disordered" evidence="1">
    <location>
        <begin position="26"/>
        <end position="45"/>
    </location>
</feature>
<keyword evidence="3" id="KW-1185">Reference proteome</keyword>
<evidence type="ECO:0000313" key="3">
    <source>
        <dbReference type="Proteomes" id="UP000053119"/>
    </source>
</evidence>
<organism evidence="2 3">
    <name type="scientific">Egretta garzetta</name>
    <name type="common">Little egret</name>
    <dbReference type="NCBI Taxonomy" id="188379"/>
    <lineage>
        <taxon>Eukaryota</taxon>
        <taxon>Metazoa</taxon>
        <taxon>Chordata</taxon>
        <taxon>Craniata</taxon>
        <taxon>Vertebrata</taxon>
        <taxon>Euteleostomi</taxon>
        <taxon>Archelosauria</taxon>
        <taxon>Archosauria</taxon>
        <taxon>Dinosauria</taxon>
        <taxon>Saurischia</taxon>
        <taxon>Theropoda</taxon>
        <taxon>Coelurosauria</taxon>
        <taxon>Aves</taxon>
        <taxon>Neognathae</taxon>
        <taxon>Neoaves</taxon>
        <taxon>Aequornithes</taxon>
        <taxon>Pelecaniformes</taxon>
        <taxon>Ardeidae</taxon>
        <taxon>Egretta</taxon>
    </lineage>
</organism>
<evidence type="ECO:0000256" key="1">
    <source>
        <dbReference type="SAM" id="MobiDB-lite"/>
    </source>
</evidence>
<dbReference type="Proteomes" id="UP000053119">
    <property type="component" value="Unassembled WGS sequence"/>
</dbReference>
<dbReference type="AlphaFoldDB" id="A0A091INT7"/>
<feature type="non-terminal residue" evidence="2">
    <location>
        <position position="1"/>
    </location>
</feature>